<dbReference type="EMBL" id="JANEYG010000103">
    <property type="protein sequence ID" value="KAJ8913086.1"/>
    <property type="molecule type" value="Genomic_DNA"/>
</dbReference>
<feature type="compositionally biased region" description="Basic and acidic residues" evidence="1">
    <location>
        <begin position="123"/>
        <end position="142"/>
    </location>
</feature>
<dbReference type="AlphaFoldDB" id="A0AAV8VGN3"/>
<dbReference type="Proteomes" id="UP001159042">
    <property type="component" value="Unassembled WGS sequence"/>
</dbReference>
<protein>
    <submittedName>
        <fullName evidence="2">Uncharacterized protein</fullName>
    </submittedName>
</protein>
<organism evidence="2 3">
    <name type="scientific">Exocentrus adspersus</name>
    <dbReference type="NCBI Taxonomy" id="1586481"/>
    <lineage>
        <taxon>Eukaryota</taxon>
        <taxon>Metazoa</taxon>
        <taxon>Ecdysozoa</taxon>
        <taxon>Arthropoda</taxon>
        <taxon>Hexapoda</taxon>
        <taxon>Insecta</taxon>
        <taxon>Pterygota</taxon>
        <taxon>Neoptera</taxon>
        <taxon>Endopterygota</taxon>
        <taxon>Coleoptera</taxon>
        <taxon>Polyphaga</taxon>
        <taxon>Cucujiformia</taxon>
        <taxon>Chrysomeloidea</taxon>
        <taxon>Cerambycidae</taxon>
        <taxon>Lamiinae</taxon>
        <taxon>Acanthocinini</taxon>
        <taxon>Exocentrus</taxon>
    </lineage>
</organism>
<reference evidence="2 3" key="1">
    <citation type="journal article" date="2023" name="Insect Mol. Biol.">
        <title>Genome sequencing provides insights into the evolution of gene families encoding plant cell wall-degrading enzymes in longhorned beetles.</title>
        <authorList>
            <person name="Shin N.R."/>
            <person name="Okamura Y."/>
            <person name="Kirsch R."/>
            <person name="Pauchet Y."/>
        </authorList>
    </citation>
    <scope>NUCLEOTIDE SEQUENCE [LARGE SCALE GENOMIC DNA]</scope>
    <source>
        <strain evidence="2">EAD_L_NR</strain>
    </source>
</reference>
<gene>
    <name evidence="2" type="ORF">NQ315_006587</name>
</gene>
<evidence type="ECO:0000256" key="1">
    <source>
        <dbReference type="SAM" id="MobiDB-lite"/>
    </source>
</evidence>
<proteinExistence type="predicted"/>
<evidence type="ECO:0000313" key="2">
    <source>
        <dbReference type="EMBL" id="KAJ8913086.1"/>
    </source>
</evidence>
<feature type="region of interest" description="Disordered" evidence="1">
    <location>
        <begin position="116"/>
        <end position="142"/>
    </location>
</feature>
<evidence type="ECO:0000313" key="3">
    <source>
        <dbReference type="Proteomes" id="UP001159042"/>
    </source>
</evidence>
<feature type="region of interest" description="Disordered" evidence="1">
    <location>
        <begin position="1"/>
        <end position="46"/>
    </location>
</feature>
<feature type="non-terminal residue" evidence="2">
    <location>
        <position position="1"/>
    </location>
</feature>
<comment type="caution">
    <text evidence="2">The sequence shown here is derived from an EMBL/GenBank/DDBJ whole genome shotgun (WGS) entry which is preliminary data.</text>
</comment>
<sequence>ANCRGIYGQDKNMGKEKRKRIQIGPDLSGGEQPLGDTDPSLGLEDRRADGFEVSAIRPESRQSLKVTGVVAQAGYTHHQNRILNRGPHSLMEQADVISVQEDDVLDLGGEEGLPDDVLNILGEHPEKDNKENFSVHEELAVR</sequence>
<keyword evidence="3" id="KW-1185">Reference proteome</keyword>
<accession>A0AAV8VGN3</accession>
<name>A0AAV8VGN3_9CUCU</name>